<dbReference type="EMBL" id="JAEDAH010000097">
    <property type="protein sequence ID" value="MCA6065039.1"/>
    <property type="molecule type" value="Genomic_DNA"/>
</dbReference>
<dbReference type="SUPFAM" id="SSF53756">
    <property type="entry name" value="UDP-Glycosyltransferase/glycogen phosphorylase"/>
    <property type="match status" value="1"/>
</dbReference>
<dbReference type="InterPro" id="IPR001296">
    <property type="entry name" value="Glyco_trans_1"/>
</dbReference>
<keyword evidence="4" id="KW-1185">Reference proteome</keyword>
<dbReference type="Gene3D" id="3.40.50.2000">
    <property type="entry name" value="Glycogen Phosphorylase B"/>
    <property type="match status" value="2"/>
</dbReference>
<dbReference type="Proteomes" id="UP000714380">
    <property type="component" value="Unassembled WGS sequence"/>
</dbReference>
<name>A0ABS7ZTM4_9GAMM</name>
<accession>A0ABS7ZTM4</accession>
<dbReference type="PANTHER" id="PTHR46401">
    <property type="entry name" value="GLYCOSYLTRANSFERASE WBBK-RELATED"/>
    <property type="match status" value="1"/>
</dbReference>
<organism evidence="3 4">
    <name type="scientific">Thalassolituus marinus</name>
    <dbReference type="NCBI Taxonomy" id="671053"/>
    <lineage>
        <taxon>Bacteria</taxon>
        <taxon>Pseudomonadati</taxon>
        <taxon>Pseudomonadota</taxon>
        <taxon>Gammaproteobacteria</taxon>
        <taxon>Oceanospirillales</taxon>
        <taxon>Oceanospirillaceae</taxon>
        <taxon>Thalassolituus</taxon>
    </lineage>
</organism>
<reference evidence="3 4" key="1">
    <citation type="submission" date="2020-12" db="EMBL/GenBank/DDBJ databases">
        <title>Novel Thalassolituus-related marine hydrocarbonoclastic bacteria mediated algae-derived hydrocarbons mineralization in twilight zone of the northern South China Sea.</title>
        <authorList>
            <person name="Dong C."/>
        </authorList>
    </citation>
    <scope>NUCLEOTIDE SEQUENCE [LARGE SCALE GENOMIC DNA]</scope>
    <source>
        <strain evidence="3 4">IMCC1826</strain>
    </source>
</reference>
<evidence type="ECO:0000256" key="1">
    <source>
        <dbReference type="ARBA" id="ARBA00022679"/>
    </source>
</evidence>
<sequence>MRVLYLTPAWFGFDKFIYEGAQNVTGLPSFTYPLKALVESGVFVDMVIIYTDQPRDYNIQSDWVKKITFMHQFKYNLSLPKKIFSIFRFRRLVARLLEENDYDFVYVHGSSPSVANDIVRSFGVPLGQRLYGTFLWDKVKRNGVLKTKLKHLVEYLSFVTKKEFLLVTDDGSGADKLKNTIFPKGDEPYDFYYWKNGVSRIFIEKEYENFFINNFLPKEQFIFYCARFDAWKRQDRVLNILSFLKKVDVTIKAVFAGPFDTLGIDYYNEVVDLAKDMGVLDQCIFLGSVSKEDIYLYNKYALASLSLYDVCNVTSVFHEMMTSGALIITKDEDDVRHYISNGENGFLVNDDEECACLIESIYKRPSLFSHVREGARNTSQRLTMEWSERSQHEVELIKKYIN</sequence>
<gene>
    <name evidence="3" type="ORF">I9W95_15675</name>
</gene>
<comment type="caution">
    <text evidence="3">The sequence shown here is derived from an EMBL/GenBank/DDBJ whole genome shotgun (WGS) entry which is preliminary data.</text>
</comment>
<feature type="domain" description="Glycosyl transferase family 1" evidence="2">
    <location>
        <begin position="208"/>
        <end position="377"/>
    </location>
</feature>
<proteinExistence type="predicted"/>
<evidence type="ECO:0000313" key="3">
    <source>
        <dbReference type="EMBL" id="MCA6065039.1"/>
    </source>
</evidence>
<dbReference type="PANTHER" id="PTHR46401:SF2">
    <property type="entry name" value="GLYCOSYLTRANSFERASE WBBK-RELATED"/>
    <property type="match status" value="1"/>
</dbReference>
<evidence type="ECO:0000259" key="2">
    <source>
        <dbReference type="Pfam" id="PF00534"/>
    </source>
</evidence>
<protein>
    <submittedName>
        <fullName evidence="3">Glycosyltransferase</fullName>
    </submittedName>
</protein>
<keyword evidence="1" id="KW-0808">Transferase</keyword>
<evidence type="ECO:0000313" key="4">
    <source>
        <dbReference type="Proteomes" id="UP000714380"/>
    </source>
</evidence>
<dbReference type="RefSeq" id="WP_225676590.1">
    <property type="nucleotide sequence ID" value="NZ_JAEDAH010000097.1"/>
</dbReference>
<dbReference type="Pfam" id="PF00534">
    <property type="entry name" value="Glycos_transf_1"/>
    <property type="match status" value="1"/>
</dbReference>